<dbReference type="EMBL" id="CM000883">
    <property type="protein sequence ID" value="PNT64352.1"/>
    <property type="molecule type" value="Genomic_DNA"/>
</dbReference>
<evidence type="ECO:0000313" key="4">
    <source>
        <dbReference type="Proteomes" id="UP000008810"/>
    </source>
</evidence>
<dbReference type="Proteomes" id="UP000008810">
    <property type="component" value="Chromosome 4"/>
</dbReference>
<name>A0A2K2CQQ0_BRADI</name>
<gene>
    <name evidence="2" type="ORF">BRADI_4g27865v3</name>
</gene>
<organism evidence="2">
    <name type="scientific">Brachypodium distachyon</name>
    <name type="common">Purple false brome</name>
    <name type="synonym">Trachynia distachya</name>
    <dbReference type="NCBI Taxonomy" id="15368"/>
    <lineage>
        <taxon>Eukaryota</taxon>
        <taxon>Viridiplantae</taxon>
        <taxon>Streptophyta</taxon>
        <taxon>Embryophyta</taxon>
        <taxon>Tracheophyta</taxon>
        <taxon>Spermatophyta</taxon>
        <taxon>Magnoliopsida</taxon>
        <taxon>Liliopsida</taxon>
        <taxon>Poales</taxon>
        <taxon>Poaceae</taxon>
        <taxon>BOP clade</taxon>
        <taxon>Pooideae</taxon>
        <taxon>Stipodae</taxon>
        <taxon>Brachypodieae</taxon>
        <taxon>Brachypodium</taxon>
    </lineage>
</organism>
<evidence type="ECO:0000313" key="2">
    <source>
        <dbReference type="EMBL" id="PNT64352.1"/>
    </source>
</evidence>
<dbReference type="InParanoid" id="A0A2K2CQQ0"/>
<evidence type="ECO:0000313" key="3">
    <source>
        <dbReference type="EnsemblPlants" id="PNT64352"/>
    </source>
</evidence>
<reference evidence="2" key="2">
    <citation type="submission" date="2017-06" db="EMBL/GenBank/DDBJ databases">
        <title>WGS assembly of Brachypodium distachyon.</title>
        <authorList>
            <consortium name="The International Brachypodium Initiative"/>
            <person name="Lucas S."/>
            <person name="Harmon-Smith M."/>
            <person name="Lail K."/>
            <person name="Tice H."/>
            <person name="Grimwood J."/>
            <person name="Bruce D."/>
            <person name="Barry K."/>
            <person name="Shu S."/>
            <person name="Lindquist E."/>
            <person name="Wang M."/>
            <person name="Pitluck S."/>
            <person name="Vogel J.P."/>
            <person name="Garvin D.F."/>
            <person name="Mockler T.C."/>
            <person name="Schmutz J."/>
            <person name="Rokhsar D."/>
            <person name="Bevan M.W."/>
        </authorList>
    </citation>
    <scope>NUCLEOTIDE SEQUENCE</scope>
    <source>
        <strain evidence="2">Bd21</strain>
    </source>
</reference>
<sequence>MPWPGCWALARPPMPWPGCGRGAKFPCVHFVRVFRGVVGPSRPSLLCFFSCESTHPSPTLTVSSQSCPPPHGSLTRPCSARMSACLPDGRTAPLTALPGRAAATAPTSPGREEAELCQHADAAV</sequence>
<dbReference type="EnsemblPlants" id="PNT64352">
    <property type="protein sequence ID" value="PNT64352"/>
    <property type="gene ID" value="BRADI_4g27865v3"/>
</dbReference>
<protein>
    <submittedName>
        <fullName evidence="2 3">Uncharacterized protein</fullName>
    </submittedName>
</protein>
<dbReference type="Gramene" id="PNT64352">
    <property type="protein sequence ID" value="PNT64352"/>
    <property type="gene ID" value="BRADI_4g27865v3"/>
</dbReference>
<proteinExistence type="predicted"/>
<reference evidence="3" key="3">
    <citation type="submission" date="2018-08" db="UniProtKB">
        <authorList>
            <consortium name="EnsemblPlants"/>
        </authorList>
    </citation>
    <scope>IDENTIFICATION</scope>
    <source>
        <strain evidence="3">cv. Bd21</strain>
    </source>
</reference>
<feature type="region of interest" description="Disordered" evidence="1">
    <location>
        <begin position="96"/>
        <end position="124"/>
    </location>
</feature>
<dbReference type="AlphaFoldDB" id="A0A2K2CQQ0"/>
<accession>A0A2K2CQQ0</accession>
<keyword evidence="4" id="KW-1185">Reference proteome</keyword>
<reference evidence="2 3" key="1">
    <citation type="journal article" date="2010" name="Nature">
        <title>Genome sequencing and analysis of the model grass Brachypodium distachyon.</title>
        <authorList>
            <consortium name="International Brachypodium Initiative"/>
        </authorList>
    </citation>
    <scope>NUCLEOTIDE SEQUENCE [LARGE SCALE GENOMIC DNA]</scope>
    <source>
        <strain evidence="2 3">Bd21</strain>
    </source>
</reference>
<evidence type="ECO:0000256" key="1">
    <source>
        <dbReference type="SAM" id="MobiDB-lite"/>
    </source>
</evidence>